<dbReference type="EMBL" id="BSXS01004134">
    <property type="protein sequence ID" value="GME82517.1"/>
    <property type="molecule type" value="Genomic_DNA"/>
</dbReference>
<comment type="caution">
    <text evidence="1">The sequence shown here is derived from an EMBL/GenBank/DDBJ whole genome shotgun (WGS) entry which is preliminary data.</text>
</comment>
<name>A0ACB5T697_AMBMO</name>
<gene>
    <name evidence="1" type="ORF">Amon02_000557100</name>
</gene>
<keyword evidence="2" id="KW-1185">Reference proteome</keyword>
<accession>A0ACB5T697</accession>
<organism evidence="1 2">
    <name type="scientific">Ambrosiozyma monospora</name>
    <name type="common">Yeast</name>
    <name type="synonym">Endomycopsis monosporus</name>
    <dbReference type="NCBI Taxonomy" id="43982"/>
    <lineage>
        <taxon>Eukaryota</taxon>
        <taxon>Fungi</taxon>
        <taxon>Dikarya</taxon>
        <taxon>Ascomycota</taxon>
        <taxon>Saccharomycotina</taxon>
        <taxon>Pichiomycetes</taxon>
        <taxon>Pichiales</taxon>
        <taxon>Pichiaceae</taxon>
        <taxon>Ambrosiozyma</taxon>
    </lineage>
</organism>
<protein>
    <submittedName>
        <fullName evidence="1">Unnamed protein product</fullName>
    </submittedName>
</protein>
<proteinExistence type="predicted"/>
<sequence>MCDICKTPFAFKTVYDADTPDKVPFPVVLQRLIRKFIKFLIRGVIVFATALILTLEFPLFISAMFRVDNWLLGCNLPSAGVLDSMLFGTDDFDKVNRWSVKNLEIIVLNSYAAGWSILLTLGVIGLSLGVIHSGVVSDEGLVKIIHKRIGPEPRMNRIAQALNPNWVDNGNLGARRRIPRAGAPPVVDIPDLPDVPAAAAPDGGIDGQARVQQLQDRLLETERLARQLDEIEHLMQNNVDDNNHVPEVVNPPEEDNDMEQDAQDAPANVADMPNDDFDEHAERIRERMGILWDEVERAHLLREQEAIAQNDNVRLEQIRRERDLIRRFREEENGRHVAAAANPQNQQQQQQRMQLEEQQIEEQIQRLQQNQQRQQQPRVRQRDDGNFIEEELWKIVLAVHLATFLVLFVVYFMPSLLGMLWINIVNGCEPLQ</sequence>
<evidence type="ECO:0000313" key="2">
    <source>
        <dbReference type="Proteomes" id="UP001165064"/>
    </source>
</evidence>
<dbReference type="Proteomes" id="UP001165064">
    <property type="component" value="Unassembled WGS sequence"/>
</dbReference>
<reference evidence="1" key="1">
    <citation type="submission" date="2023-04" db="EMBL/GenBank/DDBJ databases">
        <title>Ambrosiozyma monospora NBRC 10751.</title>
        <authorList>
            <person name="Ichikawa N."/>
            <person name="Sato H."/>
            <person name="Tonouchi N."/>
        </authorList>
    </citation>
    <scope>NUCLEOTIDE SEQUENCE</scope>
    <source>
        <strain evidence="1">NBRC 10751</strain>
    </source>
</reference>
<evidence type="ECO:0000313" key="1">
    <source>
        <dbReference type="EMBL" id="GME82517.1"/>
    </source>
</evidence>